<protein>
    <submittedName>
        <fullName evidence="1">Uncharacterized protein</fullName>
    </submittedName>
</protein>
<keyword evidence="2" id="KW-1185">Reference proteome</keyword>
<sequence>MQASSDSHRTASSPPLARWPSFRFVAKPPRIGMTGRAFQVRETWSSGSILITIHHLHVSRTRVRRGVIAEC</sequence>
<evidence type="ECO:0000313" key="1">
    <source>
        <dbReference type="EMBL" id="CCF61376.1"/>
    </source>
</evidence>
<dbReference type="EMBL" id="FO082843">
    <property type="protein sequence ID" value="CCF61376.1"/>
    <property type="molecule type" value="Genomic_DNA"/>
</dbReference>
<proteinExistence type="predicted"/>
<reference evidence="1 2" key="1">
    <citation type="journal article" date="2012" name="J. Bacteriol.">
        <title>Genome sequence of the human- and animal-pathogenic strain Nocardia cyriacigeorgica GUH-2.</title>
        <authorList>
            <person name="Zoropogui A."/>
            <person name="Pujic P."/>
            <person name="Normand P."/>
            <person name="Barbe V."/>
            <person name="Beaman B."/>
            <person name="Beaman L."/>
            <person name="Boiron P."/>
            <person name="Colinon C."/>
            <person name="Deredjian A."/>
            <person name="Graindorge A."/>
            <person name="Mangenot S."/>
            <person name="Nazaret S."/>
            <person name="Neto M."/>
            <person name="Petit S."/>
            <person name="Roche D."/>
            <person name="Vallenet D."/>
            <person name="Rodriguez-Nava V."/>
            <person name="Richard Y."/>
            <person name="Cournoyer B."/>
            <person name="Blaha D."/>
        </authorList>
    </citation>
    <scope>NUCLEOTIDE SEQUENCE [LARGE SCALE GENOMIC DNA]</scope>
    <source>
        <strain evidence="1 2">GUH-2</strain>
    </source>
</reference>
<dbReference type="HOGENOM" id="CLU_2735990_0_0_11"/>
<dbReference type="KEGG" id="ncy:NOCYR_0561"/>
<gene>
    <name evidence="1" type="ordered locus">NOCYR_0561</name>
</gene>
<organism evidence="1 2">
    <name type="scientific">Nocardia cyriacigeorgica (strain GUH-2)</name>
    <dbReference type="NCBI Taxonomy" id="1127134"/>
    <lineage>
        <taxon>Bacteria</taxon>
        <taxon>Bacillati</taxon>
        <taxon>Actinomycetota</taxon>
        <taxon>Actinomycetes</taxon>
        <taxon>Mycobacteriales</taxon>
        <taxon>Nocardiaceae</taxon>
        <taxon>Nocardia</taxon>
    </lineage>
</organism>
<dbReference type="AlphaFoldDB" id="H6RCS6"/>
<accession>H6RCS6</accession>
<name>H6RCS6_NOCCG</name>
<dbReference type="Proteomes" id="UP000008190">
    <property type="component" value="Chromosome"/>
</dbReference>
<evidence type="ECO:0000313" key="2">
    <source>
        <dbReference type="Proteomes" id="UP000008190"/>
    </source>
</evidence>